<sequence length="240" mass="26900">MYDINSLSPLKKHWLLRTSNIPRRFIGLEPSDLAAKVGSFPGELSSWVEDVLSGHVIKSIGNIGVNGVGLVFDGGPGLGKTTHAVVAAMELVRHLPDDEALASKLLGLNQTDFGLKFRPIYYMTYPEFLSLKKSTFDMDGEDKREMSYELDGFHGRCRFDWLNVRVLIIDDLGKEYGSKYDDTSFDEILRLRYDKGLPTIVTTNVRLENWEAQYGEAMASFANEAFIRVPILGSDLRGAQ</sequence>
<dbReference type="EMBL" id="LR798433">
    <property type="protein sequence ID" value="CAB5231227.1"/>
    <property type="molecule type" value="Genomic_DNA"/>
</dbReference>
<evidence type="ECO:0000313" key="2">
    <source>
        <dbReference type="EMBL" id="CAB4174331.1"/>
    </source>
</evidence>
<dbReference type="SUPFAM" id="SSF52540">
    <property type="entry name" value="P-loop containing nucleoside triphosphate hydrolases"/>
    <property type="match status" value="1"/>
</dbReference>
<dbReference type="InterPro" id="IPR027417">
    <property type="entry name" value="P-loop_NTPase"/>
</dbReference>
<dbReference type="Gene3D" id="3.40.50.300">
    <property type="entry name" value="P-loop containing nucleotide triphosphate hydrolases"/>
    <property type="match status" value="1"/>
</dbReference>
<evidence type="ECO:0000313" key="3">
    <source>
        <dbReference type="EMBL" id="CAB4179466.1"/>
    </source>
</evidence>
<dbReference type="EMBL" id="LR796798">
    <property type="protein sequence ID" value="CAB4166943.1"/>
    <property type="molecule type" value="Genomic_DNA"/>
</dbReference>
<evidence type="ECO:0000313" key="1">
    <source>
        <dbReference type="EMBL" id="CAB4166943.1"/>
    </source>
</evidence>
<name>A0A6J5P600_9CAUD</name>
<dbReference type="EMBL" id="LR797132">
    <property type="protein sequence ID" value="CAB4189160.1"/>
    <property type="molecule type" value="Genomic_DNA"/>
</dbReference>
<proteinExistence type="predicted"/>
<evidence type="ECO:0000313" key="4">
    <source>
        <dbReference type="EMBL" id="CAB4189160.1"/>
    </source>
</evidence>
<accession>A0A6J5P600</accession>
<dbReference type="EMBL" id="LR797196">
    <property type="protein sequence ID" value="CAB4193556.1"/>
    <property type="molecule type" value="Genomic_DNA"/>
</dbReference>
<dbReference type="EMBL" id="LR796979">
    <property type="protein sequence ID" value="CAB4179466.1"/>
    <property type="molecule type" value="Genomic_DNA"/>
</dbReference>
<protein>
    <submittedName>
        <fullName evidence="1">Uncharacterized protein</fullName>
    </submittedName>
</protein>
<reference evidence="1" key="1">
    <citation type="submission" date="2020-04" db="EMBL/GenBank/DDBJ databases">
        <authorList>
            <person name="Chiriac C."/>
            <person name="Salcher M."/>
            <person name="Ghai R."/>
            <person name="Kavagutti S V."/>
        </authorList>
    </citation>
    <scope>NUCLEOTIDE SEQUENCE</scope>
</reference>
<organism evidence="1">
    <name type="scientific">uncultured Caudovirales phage</name>
    <dbReference type="NCBI Taxonomy" id="2100421"/>
    <lineage>
        <taxon>Viruses</taxon>
        <taxon>Duplodnaviria</taxon>
        <taxon>Heunggongvirae</taxon>
        <taxon>Uroviricota</taxon>
        <taxon>Caudoviricetes</taxon>
        <taxon>Peduoviridae</taxon>
        <taxon>Maltschvirus</taxon>
        <taxon>Maltschvirus maltsch</taxon>
    </lineage>
</organism>
<dbReference type="EMBL" id="LR796924">
    <property type="protein sequence ID" value="CAB4174331.1"/>
    <property type="molecule type" value="Genomic_DNA"/>
</dbReference>
<gene>
    <name evidence="3" type="ORF">UFOVP1034_116</name>
    <name evidence="4" type="ORF">UFOVP1177_116</name>
    <name evidence="5" type="ORF">UFOVP1243_103</name>
    <name evidence="6" type="ORF">UFOVP1581_42</name>
    <name evidence="1" type="ORF">UFOVP854_42</name>
    <name evidence="2" type="ORF">UFOVP964_42</name>
</gene>
<evidence type="ECO:0000313" key="6">
    <source>
        <dbReference type="EMBL" id="CAB5231227.1"/>
    </source>
</evidence>
<evidence type="ECO:0000313" key="5">
    <source>
        <dbReference type="EMBL" id="CAB4193556.1"/>
    </source>
</evidence>